<reference evidence="3" key="1">
    <citation type="journal article" date="2014" name="Nat. Commun.">
        <title>The tobacco genome sequence and its comparison with those of tomato and potato.</title>
        <authorList>
            <person name="Sierro N."/>
            <person name="Battey J.N."/>
            <person name="Ouadi S."/>
            <person name="Bakaher N."/>
            <person name="Bovet L."/>
            <person name="Willig A."/>
            <person name="Goepfert S."/>
            <person name="Peitsch M.C."/>
            <person name="Ivanov N.V."/>
        </authorList>
    </citation>
    <scope>NUCLEOTIDE SEQUENCE [LARGE SCALE GENOMIC DNA]</scope>
</reference>
<gene>
    <name evidence="4" type="primary">LOC107812667</name>
</gene>
<keyword evidence="2" id="KW-0472">Membrane</keyword>
<sequence>SPLGHYHHFKKYAESHHCHSHFHCGRRKFTTGTIKPNRTTTRATPIAITTTAAAKPTATTVRNPKPYRTTSNPYHQHNHLRFSCRRLLCKCYLWSTLSIDIILFFAAIIGAIFYVLYHPQRPRFSIYSLKISNFSLTTTPDDITQRSINFKLILYTLTALENEVILASGSFNGISSSPKNITIMHFILLTGSQVLDIDSVTSLQSDLQRKGWLPVTILIDTMIRVKMDKLKSKRVGIRVTCEGVYGQTPTGEVPAVCLSLKSDNN</sequence>
<dbReference type="PANTHER" id="PTHR31234">
    <property type="entry name" value="LATE EMBRYOGENESIS ABUNDANT (LEA) HYDROXYPROLINE-RICH GLYCOPROTEIN FAMILY"/>
    <property type="match status" value="1"/>
</dbReference>
<evidence type="ECO:0000256" key="1">
    <source>
        <dbReference type="ARBA" id="ARBA00004370"/>
    </source>
</evidence>
<proteinExistence type="predicted"/>
<protein>
    <recommendedName>
        <fullName evidence="5">Protein YLS9-like</fullName>
    </recommendedName>
</protein>
<dbReference type="Proteomes" id="UP000790787">
    <property type="component" value="Chromosome 1"/>
</dbReference>
<evidence type="ECO:0008006" key="5">
    <source>
        <dbReference type="Google" id="ProtNLM"/>
    </source>
</evidence>
<dbReference type="PaxDb" id="4097-A0A1S4BWS2"/>
<keyword evidence="3" id="KW-1185">Reference proteome</keyword>
<evidence type="ECO:0000313" key="3">
    <source>
        <dbReference type="Proteomes" id="UP000790787"/>
    </source>
</evidence>
<evidence type="ECO:0000313" key="4">
    <source>
        <dbReference type="RefSeq" id="XP_016493303.1"/>
    </source>
</evidence>
<name>A0A1S4BWS2_TOBAC</name>
<evidence type="ECO:0000256" key="2">
    <source>
        <dbReference type="ARBA" id="ARBA00023136"/>
    </source>
</evidence>
<dbReference type="OrthoDB" id="777167at2759"/>
<accession>A0A1S4BWS2</accession>
<dbReference type="KEGG" id="nta:107812667"/>
<dbReference type="GO" id="GO:0098542">
    <property type="term" value="P:defense response to other organism"/>
    <property type="evidence" value="ECO:0007669"/>
    <property type="project" value="InterPro"/>
</dbReference>
<dbReference type="InterPro" id="IPR044839">
    <property type="entry name" value="NDR1-like"/>
</dbReference>
<comment type="subcellular location">
    <subcellularLocation>
        <location evidence="1">Membrane</location>
    </subcellularLocation>
</comment>
<dbReference type="GeneID" id="107812667"/>
<organism evidence="3 4">
    <name type="scientific">Nicotiana tabacum</name>
    <name type="common">Common tobacco</name>
    <dbReference type="NCBI Taxonomy" id="4097"/>
    <lineage>
        <taxon>Eukaryota</taxon>
        <taxon>Viridiplantae</taxon>
        <taxon>Streptophyta</taxon>
        <taxon>Embryophyta</taxon>
        <taxon>Tracheophyta</taxon>
        <taxon>Spermatophyta</taxon>
        <taxon>Magnoliopsida</taxon>
        <taxon>eudicotyledons</taxon>
        <taxon>Gunneridae</taxon>
        <taxon>Pentapetalae</taxon>
        <taxon>asterids</taxon>
        <taxon>lamiids</taxon>
        <taxon>Solanales</taxon>
        <taxon>Solanaceae</taxon>
        <taxon>Nicotianoideae</taxon>
        <taxon>Nicotianeae</taxon>
        <taxon>Nicotiana</taxon>
    </lineage>
</organism>
<feature type="non-terminal residue" evidence="4">
    <location>
        <position position="1"/>
    </location>
</feature>
<dbReference type="AlphaFoldDB" id="A0A1S4BWS2"/>
<dbReference type="STRING" id="4097.A0A1S4BWS2"/>
<dbReference type="GO" id="GO:0016020">
    <property type="term" value="C:membrane"/>
    <property type="evidence" value="ECO:0007669"/>
    <property type="project" value="UniProtKB-SubCell"/>
</dbReference>
<dbReference type="RefSeq" id="XP_016493303.1">
    <property type="nucleotide sequence ID" value="XM_016637817.1"/>
</dbReference>
<dbReference type="PANTHER" id="PTHR31234:SF6">
    <property type="entry name" value="LATE EMBRYOGENESIS ABUNDANT PROTEIN LEA-2 SUBGROUP DOMAIN-CONTAINING PROTEIN"/>
    <property type="match status" value="1"/>
</dbReference>
<reference evidence="4" key="2">
    <citation type="submission" date="2025-08" db="UniProtKB">
        <authorList>
            <consortium name="RefSeq"/>
        </authorList>
    </citation>
    <scope>IDENTIFICATION</scope>
</reference>